<evidence type="ECO:0000313" key="2">
    <source>
        <dbReference type="EMBL" id="OEH79759.1"/>
    </source>
</evidence>
<feature type="region of interest" description="Disordered" evidence="1">
    <location>
        <begin position="265"/>
        <end position="294"/>
    </location>
</feature>
<accession>A0A1D3D8G8</accession>
<sequence>MSAKATEAEGPPIGLWGGPLAACLFDGSLKESGASNDALFPVEPQAVSLPPQEGPPASGWLHACSSAPLAGTSELEGSQAMAMEEGPLSSRLLLLRLRRERAIPLRNFRLLARRPSAIQRRHLLQQKHRQSIAARDWRELEDPVLLPPPCHLLPQHRRLCVIFLDLHAACVGSRCSSSEATHRVSRGTEAAASTGGAARLAFAERLGGSMVGSCSSETSLPAAEAVVWDICDTGTALEGLAASWLEDCNIPFSVHLPTLRHAQPEELPSARLSSGPSTPDCRSSGSRSVASTPAFPRVPQLHTLEVLQLLVTDLRQQLSAAQQREADFTLLLQLLQRTEKQRGAPSGQKEHHHLQRVTGVPEGLSCSSISSNSISSSAVSTLGVARNAAGAAAETANAAANPLAGKLKTREGRELQEQHERVQQRQDLRQQLHCVLEVAASDSSSGWRMQDRLQWCLDASDAESEGGKFLTLSVDGELPSCLEEAAVGDAVSDGPEHCSIPLQPQQPWGPTLTWVADTQQWSRRLPPVKRKRR</sequence>
<dbReference type="AlphaFoldDB" id="A0A1D3D8G8"/>
<gene>
    <name evidence="2" type="ORF">cyc_00353</name>
</gene>
<evidence type="ECO:0000256" key="1">
    <source>
        <dbReference type="SAM" id="MobiDB-lite"/>
    </source>
</evidence>
<dbReference type="EMBL" id="JROU02000285">
    <property type="protein sequence ID" value="OEH79759.1"/>
    <property type="molecule type" value="Genomic_DNA"/>
</dbReference>
<comment type="caution">
    <text evidence="2">The sequence shown here is derived from an EMBL/GenBank/DDBJ whole genome shotgun (WGS) entry which is preliminary data.</text>
</comment>
<organism evidence="2 3">
    <name type="scientific">Cyclospora cayetanensis</name>
    <dbReference type="NCBI Taxonomy" id="88456"/>
    <lineage>
        <taxon>Eukaryota</taxon>
        <taxon>Sar</taxon>
        <taxon>Alveolata</taxon>
        <taxon>Apicomplexa</taxon>
        <taxon>Conoidasida</taxon>
        <taxon>Coccidia</taxon>
        <taxon>Eucoccidiorida</taxon>
        <taxon>Eimeriorina</taxon>
        <taxon>Eimeriidae</taxon>
        <taxon>Cyclospora</taxon>
    </lineage>
</organism>
<proteinExistence type="predicted"/>
<dbReference type="Proteomes" id="UP000095192">
    <property type="component" value="Unassembled WGS sequence"/>
</dbReference>
<dbReference type="VEuPathDB" id="ToxoDB:cyc_00353"/>
<feature type="compositionally biased region" description="Polar residues" evidence="1">
    <location>
        <begin position="271"/>
        <end position="291"/>
    </location>
</feature>
<keyword evidence="3" id="KW-1185">Reference proteome</keyword>
<dbReference type="VEuPathDB" id="ToxoDB:LOC34622277"/>
<evidence type="ECO:0000313" key="3">
    <source>
        <dbReference type="Proteomes" id="UP000095192"/>
    </source>
</evidence>
<protein>
    <submittedName>
        <fullName evidence="2">Uncharacterized protein</fullName>
    </submittedName>
</protein>
<reference evidence="2 3" key="1">
    <citation type="journal article" date="2016" name="BMC Genomics">
        <title>Comparative genomics reveals Cyclospora cayetanensis possesses coccidia-like metabolism and invasion components but unique surface antigens.</title>
        <authorList>
            <person name="Liu S."/>
            <person name="Wang L."/>
            <person name="Zheng H."/>
            <person name="Xu Z."/>
            <person name="Roellig D.M."/>
            <person name="Li N."/>
            <person name="Frace M.A."/>
            <person name="Tang K."/>
            <person name="Arrowood M.J."/>
            <person name="Moss D.M."/>
            <person name="Zhang L."/>
            <person name="Feng Y."/>
            <person name="Xiao L."/>
        </authorList>
    </citation>
    <scope>NUCLEOTIDE SEQUENCE [LARGE SCALE GENOMIC DNA]</scope>
    <source>
        <strain evidence="2 3">CHN_HEN01</strain>
    </source>
</reference>
<name>A0A1D3D8G8_9EIME</name>
<dbReference type="InParanoid" id="A0A1D3D8G8"/>